<sequence length="274" mass="31723">MSLLGTNEFVMDDYNQRVVGYLMDASPKDIIYINELENTGKYSKIIIYTLKDYKQLFEDKGFFEEGNMNGFFRGETVYILSKFLDIPRATSVNVSKEDEIITIVENDDRDIQNNVLSDSFILGYAESKDAEELAALYGKVFKYYPSQVDNPDYLEKNIGDNYFFVYIKKDNKIISAASAMIMPEFSWAEITDCVTDPEFRGNQLLIHIIKEIEKKLLDKNIFSHFSIARSESVGMNMSLKRLGYEYQGRLINNCKIYSGFEDMNLWTKQTDNSN</sequence>
<dbReference type="SUPFAM" id="SSF55729">
    <property type="entry name" value="Acyl-CoA N-acyltransferases (Nat)"/>
    <property type="match status" value="1"/>
</dbReference>
<feature type="domain" description="N-acetyltransferase" evidence="1">
    <location>
        <begin position="120"/>
        <end position="271"/>
    </location>
</feature>
<dbReference type="NCBIfam" id="TIGR03827">
    <property type="entry name" value="GNAT_ablB"/>
    <property type="match status" value="1"/>
</dbReference>
<dbReference type="OrthoDB" id="9790652at2"/>
<keyword evidence="3" id="KW-1185">Reference proteome</keyword>
<dbReference type="RefSeq" id="WP_134211056.1">
    <property type="nucleotide sequence ID" value="NZ_CP038015.1"/>
</dbReference>
<dbReference type="Gene3D" id="3.40.630.30">
    <property type="match status" value="1"/>
</dbReference>
<proteinExistence type="predicted"/>
<keyword evidence="2" id="KW-0808">Transferase</keyword>
<dbReference type="KEGG" id="panc:E2636_15740"/>
<reference evidence="2 3" key="1">
    <citation type="submission" date="2019-03" db="EMBL/GenBank/DDBJ databases">
        <title>Complete genome sequence of Paenisporosarcina antarctica CGMCC 1.6503T.</title>
        <authorList>
            <person name="Rong J.-C."/>
            <person name="Chi N.-Y."/>
            <person name="Zhang Q.-F."/>
        </authorList>
    </citation>
    <scope>NUCLEOTIDE SEQUENCE [LARGE SCALE GENOMIC DNA]</scope>
    <source>
        <strain evidence="2 3">CGMCC 1.6503</strain>
    </source>
</reference>
<dbReference type="EMBL" id="CP038015">
    <property type="protein sequence ID" value="QBP42508.1"/>
    <property type="molecule type" value="Genomic_DNA"/>
</dbReference>
<dbReference type="Proteomes" id="UP000294292">
    <property type="component" value="Chromosome"/>
</dbReference>
<dbReference type="PROSITE" id="PS51186">
    <property type="entry name" value="GNAT"/>
    <property type="match status" value="1"/>
</dbReference>
<dbReference type="InterPro" id="IPR022525">
    <property type="entry name" value="GNAT_AblB"/>
</dbReference>
<dbReference type="InterPro" id="IPR016181">
    <property type="entry name" value="Acyl_CoA_acyltransferase"/>
</dbReference>
<evidence type="ECO:0000313" key="2">
    <source>
        <dbReference type="EMBL" id="QBP42508.1"/>
    </source>
</evidence>
<organism evidence="2 3">
    <name type="scientific">Paenisporosarcina antarctica</name>
    <dbReference type="NCBI Taxonomy" id="417367"/>
    <lineage>
        <taxon>Bacteria</taxon>
        <taxon>Bacillati</taxon>
        <taxon>Bacillota</taxon>
        <taxon>Bacilli</taxon>
        <taxon>Bacillales</taxon>
        <taxon>Caryophanaceae</taxon>
        <taxon>Paenisporosarcina</taxon>
    </lineage>
</organism>
<evidence type="ECO:0000259" key="1">
    <source>
        <dbReference type="PROSITE" id="PS51186"/>
    </source>
</evidence>
<dbReference type="Pfam" id="PF00583">
    <property type="entry name" value="Acetyltransf_1"/>
    <property type="match status" value="1"/>
</dbReference>
<dbReference type="InterPro" id="IPR000182">
    <property type="entry name" value="GNAT_dom"/>
</dbReference>
<dbReference type="AlphaFoldDB" id="A0A4P7A1M1"/>
<dbReference type="GO" id="GO:0008080">
    <property type="term" value="F:N-acetyltransferase activity"/>
    <property type="evidence" value="ECO:0007669"/>
    <property type="project" value="InterPro"/>
</dbReference>
<name>A0A4P7A1M1_9BACL</name>
<accession>A0A4P7A1M1</accession>
<evidence type="ECO:0000313" key="3">
    <source>
        <dbReference type="Proteomes" id="UP000294292"/>
    </source>
</evidence>
<protein>
    <submittedName>
        <fullName evidence="2">Putative beta-lysine N-acetyltransferase</fullName>
    </submittedName>
</protein>
<gene>
    <name evidence="2" type="primary">ablB</name>
    <name evidence="2" type="ORF">E2636_15740</name>
</gene>